<name>A0ABD1N7W4_9FABA</name>
<dbReference type="PROSITE" id="PS00498">
    <property type="entry name" value="TYROSINASE_2"/>
    <property type="match status" value="1"/>
</dbReference>
<feature type="binding site" evidence="9">
    <location>
        <position position="360"/>
    </location>
    <ligand>
        <name>Cu cation</name>
        <dbReference type="ChEBI" id="CHEBI:23378"/>
        <label>B</label>
    </ligand>
</feature>
<evidence type="ECO:0000256" key="1">
    <source>
        <dbReference type="ARBA" id="ARBA00004456"/>
    </source>
</evidence>
<reference evidence="14 15" key="1">
    <citation type="submission" date="2024-08" db="EMBL/GenBank/DDBJ databases">
        <title>Insights into the chromosomal genome structure of Flemingia macrophylla.</title>
        <authorList>
            <person name="Ding Y."/>
            <person name="Zhao Y."/>
            <person name="Bi W."/>
            <person name="Wu M."/>
            <person name="Zhao G."/>
            <person name="Gong Y."/>
            <person name="Li W."/>
            <person name="Zhang P."/>
        </authorList>
    </citation>
    <scope>NUCLEOTIDE SEQUENCE [LARGE SCALE GENOMIC DNA]</scope>
    <source>
        <strain evidence="14">DYQJB</strain>
        <tissue evidence="14">Leaf</tissue>
    </source>
</reference>
<dbReference type="GO" id="GO:0046872">
    <property type="term" value="F:metal ion binding"/>
    <property type="evidence" value="ECO:0007669"/>
    <property type="project" value="UniProtKB-KW"/>
</dbReference>
<evidence type="ECO:0000256" key="12">
    <source>
        <dbReference type="SAM" id="MobiDB-lite"/>
    </source>
</evidence>
<keyword evidence="3 9" id="KW-0479">Metal-binding</keyword>
<dbReference type="Proteomes" id="UP001603857">
    <property type="component" value="Unassembled WGS sequence"/>
</dbReference>
<dbReference type="Pfam" id="PF12142">
    <property type="entry name" value="PPO1_DWL"/>
    <property type="match status" value="1"/>
</dbReference>
<comment type="caution">
    <text evidence="14">The sequence shown here is derived from an EMBL/GenBank/DDBJ whole genome shotgun (WGS) entry which is preliminary data.</text>
</comment>
<comment type="subcellular location">
    <subcellularLocation>
        <location evidence="1">Plastid</location>
        <location evidence="1">Chloroplast thylakoid lumen</location>
    </subcellularLocation>
</comment>
<feature type="cross-link" description="2'-(S-cysteinyl)-histidine (Cys-His)" evidence="11">
    <location>
        <begin position="200"/>
        <end position="217"/>
    </location>
</feature>
<evidence type="ECO:0000256" key="9">
    <source>
        <dbReference type="PIRSR" id="PIRSR000290-1"/>
    </source>
</evidence>
<organism evidence="14 15">
    <name type="scientific">Flemingia macrophylla</name>
    <dbReference type="NCBI Taxonomy" id="520843"/>
    <lineage>
        <taxon>Eukaryota</taxon>
        <taxon>Viridiplantae</taxon>
        <taxon>Streptophyta</taxon>
        <taxon>Embryophyta</taxon>
        <taxon>Tracheophyta</taxon>
        <taxon>Spermatophyta</taxon>
        <taxon>Magnoliopsida</taxon>
        <taxon>eudicotyledons</taxon>
        <taxon>Gunneridae</taxon>
        <taxon>Pentapetalae</taxon>
        <taxon>rosids</taxon>
        <taxon>fabids</taxon>
        <taxon>Fabales</taxon>
        <taxon>Fabaceae</taxon>
        <taxon>Papilionoideae</taxon>
        <taxon>50 kb inversion clade</taxon>
        <taxon>NPAAA clade</taxon>
        <taxon>indigoferoid/millettioid clade</taxon>
        <taxon>Phaseoleae</taxon>
        <taxon>Flemingia</taxon>
    </lineage>
</organism>
<accession>A0ABD1N7W4</accession>
<keyword evidence="15" id="KW-1185">Reference proteome</keyword>
<dbReference type="InterPro" id="IPR050316">
    <property type="entry name" value="Tyrosinase/Hemocyanin"/>
</dbReference>
<evidence type="ECO:0000256" key="8">
    <source>
        <dbReference type="ARBA" id="ARBA00023157"/>
    </source>
</evidence>
<dbReference type="GO" id="GO:0016491">
    <property type="term" value="F:oxidoreductase activity"/>
    <property type="evidence" value="ECO:0007669"/>
    <property type="project" value="UniProtKB-KW"/>
</dbReference>
<feature type="binding site" evidence="9">
    <location>
        <position position="226"/>
    </location>
    <ligand>
        <name>Cu cation</name>
        <dbReference type="ChEBI" id="CHEBI:23378"/>
        <label>A</label>
    </ligand>
</feature>
<protein>
    <recommendedName>
        <fullName evidence="13">Tyrosinase copper-binding domain-containing protein</fullName>
    </recommendedName>
</protein>
<dbReference type="PIRSF" id="PIRSF000290">
    <property type="entry name" value="PPO_plant"/>
    <property type="match status" value="1"/>
</dbReference>
<feature type="domain" description="Tyrosinase copper-binding" evidence="13">
    <location>
        <begin position="383"/>
        <end position="394"/>
    </location>
</feature>
<evidence type="ECO:0000256" key="11">
    <source>
        <dbReference type="PIRSR" id="PIRSR000290-3"/>
    </source>
</evidence>
<dbReference type="Pfam" id="PF12143">
    <property type="entry name" value="PPO1_KFDV"/>
    <property type="match status" value="1"/>
</dbReference>
<feature type="disulfide bond" evidence="10">
    <location>
        <begin position="121"/>
        <end position="136"/>
    </location>
</feature>
<proteinExistence type="inferred from homology"/>
<evidence type="ECO:0000256" key="3">
    <source>
        <dbReference type="ARBA" id="ARBA00022723"/>
    </source>
</evidence>
<feature type="binding site" evidence="9">
    <location>
        <position position="390"/>
    </location>
    <ligand>
        <name>Cu cation</name>
        <dbReference type="ChEBI" id="CHEBI:23378"/>
        <label>B</label>
    </ligand>
</feature>
<feature type="region of interest" description="Disordered" evidence="12">
    <location>
        <begin position="27"/>
        <end position="80"/>
    </location>
</feature>
<dbReference type="Pfam" id="PF00264">
    <property type="entry name" value="Tyrosinase"/>
    <property type="match status" value="1"/>
</dbReference>
<dbReference type="EMBL" id="JBGMDY010000002">
    <property type="protein sequence ID" value="KAL2343996.1"/>
    <property type="molecule type" value="Genomic_DNA"/>
</dbReference>
<evidence type="ECO:0000256" key="4">
    <source>
        <dbReference type="ARBA" id="ARBA00022784"/>
    </source>
</evidence>
<dbReference type="AlphaFoldDB" id="A0ABD1N7W4"/>
<feature type="binding site" evidence="9">
    <location>
        <position position="217"/>
    </location>
    <ligand>
        <name>Cu cation</name>
        <dbReference type="ChEBI" id="CHEBI:23378"/>
        <label>A</label>
    </ligand>
</feature>
<feature type="disulfide bond" evidence="10">
    <location>
        <begin position="135"/>
        <end position="197"/>
    </location>
</feature>
<evidence type="ECO:0000259" key="13">
    <source>
        <dbReference type="PROSITE" id="PS00498"/>
    </source>
</evidence>
<dbReference type="PANTHER" id="PTHR11474:SF76">
    <property type="entry name" value="SHKT DOMAIN-CONTAINING PROTEIN"/>
    <property type="match status" value="1"/>
</dbReference>
<evidence type="ECO:0000313" key="14">
    <source>
        <dbReference type="EMBL" id="KAL2343996.1"/>
    </source>
</evidence>
<feature type="region of interest" description="Disordered" evidence="12">
    <location>
        <begin position="264"/>
        <end position="309"/>
    </location>
</feature>
<sequence>MVTISPLPASLTNFSTPLVISIPSSSLTFPRSQTPCHPTKHSKPKRSHVSKLSCHSNQNQNNSTSQNPEEGKPSHKNILGKNRRDVLIGFGGIYSASTLINNNDNPLAIAAPISPPDLKACGPPELPSGVKPINCCPPISSTIIDFKFPTRTPLRVRQAAHLVNDSYLVKYKEAIKRMKALPPNDPRNFTQQANIHCAYCDGAYSQVGYPDLDLQVHNSWLFFPYHRWYLYFYEKILGSLIGDPTFALPFWNWDNPKGGMEIPSMYTDKTSPLYDPRRSPNHQPPTLVDLDYNQKDDDDPSASENINPNDQVASNLSIMYRNVVSNGKLPRLFLGSPYRAGDDPDPGAGSLENVPHAPVHNWTGDKREPNRENMGIFYAAGRDPIFFCHHSNVDRMWSIWKTIPGGKRRNFTDPDWLESAFLFYDENKNLVRVKVKDSLDTTKLGYVYQDVDIPWLEKRPKPRTPKIKKVALAQRFVIGAAHAAETALRRSVEFPFTLDSKVSTVVKRPKLSRSKEEKEEEEEVLVIDGIEFDRNKAVKFDVFINDEDDKVLRPSNSEFAGSFVSLPHSHVHKNKKMKTCFRLGLTDLLEDLDAENDDTIVVTLVPKYGKGLVTIKDIKIEFATE</sequence>
<dbReference type="FunFam" id="1.10.1280.10:FF:000007">
    <property type="entry name" value="Polyphenol oxidase, chloroplastic"/>
    <property type="match status" value="1"/>
</dbReference>
<comment type="similarity">
    <text evidence="2">Belongs to the tyrosinase family.</text>
</comment>
<feature type="compositionally biased region" description="Low complexity" evidence="12">
    <location>
        <begin position="56"/>
        <end position="67"/>
    </location>
</feature>
<dbReference type="PRINTS" id="PR00092">
    <property type="entry name" value="TYROSINASE"/>
</dbReference>
<evidence type="ECO:0000256" key="7">
    <source>
        <dbReference type="ARBA" id="ARBA00023078"/>
    </source>
</evidence>
<keyword evidence="8 10" id="KW-1015">Disulfide bond</keyword>
<evidence type="ECO:0000313" key="15">
    <source>
        <dbReference type="Proteomes" id="UP001603857"/>
    </source>
</evidence>
<keyword evidence="5" id="KW-0560">Oxidoreductase</keyword>
<evidence type="ECO:0000256" key="2">
    <source>
        <dbReference type="ARBA" id="ARBA00009928"/>
    </source>
</evidence>
<feature type="compositionally biased region" description="Polar residues" evidence="12">
    <location>
        <begin position="27"/>
        <end position="36"/>
    </location>
</feature>
<evidence type="ECO:0000256" key="6">
    <source>
        <dbReference type="ARBA" id="ARBA00023008"/>
    </source>
</evidence>
<evidence type="ECO:0000256" key="10">
    <source>
        <dbReference type="PIRSR" id="PIRSR000290-2"/>
    </source>
</evidence>
<dbReference type="PANTHER" id="PTHR11474">
    <property type="entry name" value="TYROSINASE FAMILY MEMBER"/>
    <property type="match status" value="1"/>
</dbReference>
<keyword evidence="7" id="KW-0793">Thylakoid</keyword>
<evidence type="ECO:0000256" key="5">
    <source>
        <dbReference type="ARBA" id="ARBA00023002"/>
    </source>
</evidence>
<feature type="binding site" evidence="9">
    <location>
        <position position="196"/>
    </location>
    <ligand>
        <name>Cu cation</name>
        <dbReference type="ChEBI" id="CHEBI:23378"/>
        <label>A</label>
    </ligand>
</feature>
<keyword evidence="6 9" id="KW-0186">Copper</keyword>
<dbReference type="SUPFAM" id="SSF48056">
    <property type="entry name" value="Di-copper centre-containing domain"/>
    <property type="match status" value="1"/>
</dbReference>
<gene>
    <name evidence="14" type="ORF">Fmac_005281</name>
</gene>
<dbReference type="InterPro" id="IPR008922">
    <property type="entry name" value="Di-copper_centre_dom_sf"/>
</dbReference>
<dbReference type="GO" id="GO:0009543">
    <property type="term" value="C:chloroplast thylakoid lumen"/>
    <property type="evidence" value="ECO:0007669"/>
    <property type="project" value="UniProtKB-SubCell"/>
</dbReference>
<dbReference type="InterPro" id="IPR022740">
    <property type="entry name" value="Polyphenol_oxidase_C"/>
</dbReference>
<dbReference type="InterPro" id="IPR016213">
    <property type="entry name" value="Polyphenol_oxidase"/>
</dbReference>
<feature type="compositionally biased region" description="Basic residues" evidence="12">
    <location>
        <begin position="38"/>
        <end position="49"/>
    </location>
</feature>
<comment type="cofactor">
    <cofactor evidence="9">
        <name>Cu(2+)</name>
        <dbReference type="ChEBI" id="CHEBI:29036"/>
    </cofactor>
    <text evidence="9">Binds 2 copper ions per subunit.</text>
</comment>
<feature type="binding site" evidence="9">
    <location>
        <position position="356"/>
    </location>
    <ligand>
        <name>Cu cation</name>
        <dbReference type="ChEBI" id="CHEBI:23378"/>
        <label>B</label>
    </ligand>
</feature>
<dbReference type="Gene3D" id="1.10.1280.10">
    <property type="entry name" value="Di-copper center containing domain from catechol oxidase"/>
    <property type="match status" value="1"/>
</dbReference>
<dbReference type="InterPro" id="IPR022739">
    <property type="entry name" value="Polyphenol_oxidase_cen"/>
</dbReference>
<keyword evidence="4" id="KW-0883">Thioether bond</keyword>
<dbReference type="InterPro" id="IPR002227">
    <property type="entry name" value="Tyrosinase_Cu-bd"/>
</dbReference>